<dbReference type="PANTHER" id="PTHR10098:SF108">
    <property type="entry name" value="TETRATRICOPEPTIDE REPEAT PROTEIN 28"/>
    <property type="match status" value="1"/>
</dbReference>
<gene>
    <name evidence="1" type="ORF">Asi02nite_70290</name>
</gene>
<dbReference type="Gene3D" id="1.25.40.10">
    <property type="entry name" value="Tetratricopeptide repeat domain"/>
    <property type="match status" value="1"/>
</dbReference>
<dbReference type="InterPro" id="IPR011990">
    <property type="entry name" value="TPR-like_helical_dom_sf"/>
</dbReference>
<dbReference type="SUPFAM" id="SSF48452">
    <property type="entry name" value="TPR-like"/>
    <property type="match status" value="2"/>
</dbReference>
<evidence type="ECO:0000313" key="1">
    <source>
        <dbReference type="EMBL" id="GIF77511.1"/>
    </source>
</evidence>
<proteinExistence type="predicted"/>
<reference evidence="1 2" key="1">
    <citation type="submission" date="2021-01" db="EMBL/GenBank/DDBJ databases">
        <title>Whole genome shotgun sequence of Asanoa siamensis NBRC 107932.</title>
        <authorList>
            <person name="Komaki H."/>
            <person name="Tamura T."/>
        </authorList>
    </citation>
    <scope>NUCLEOTIDE SEQUENCE [LARGE SCALE GENOMIC DNA]</scope>
    <source>
        <strain evidence="1 2">NBRC 107932</strain>
    </source>
</reference>
<dbReference type="PANTHER" id="PTHR10098">
    <property type="entry name" value="RAPSYN-RELATED"/>
    <property type="match status" value="1"/>
</dbReference>
<comment type="caution">
    <text evidence="1">The sequence shown here is derived from an EMBL/GenBank/DDBJ whole genome shotgun (WGS) entry which is preliminary data.</text>
</comment>
<dbReference type="Proteomes" id="UP000604117">
    <property type="component" value="Unassembled WGS sequence"/>
</dbReference>
<sequence length="342" mass="35346">MITRWRAFAGWGGSIQSVGVGFEGEADLRAQAARRSGVALDRQRDGDLAAAVVEFEASADLCARSGWAHGEASALVALGGLYHDLGELRRAAHSSLSALAADEAVAAGALTTLGAVEHLLGEGGAGERFRDAMEVGPVDARMLGGLTIVHRDRGELTEALAVGEEALVKAREAADPATVGDVVSLLGSVHHWLGGPERAVAEHRRGLALLGDGYARHRASVALAAALRDTGDLSGAETVAGAALADAQRAGHRVLAGNAYLVLGGVHLRTQDIDRAVECGQRALITHRATGHRLGEGRALRLLGDIARANGLGTIAREQWHASLSILSEVGSGEAATVLRRG</sequence>
<evidence type="ECO:0000313" key="2">
    <source>
        <dbReference type="Proteomes" id="UP000604117"/>
    </source>
</evidence>
<dbReference type="RefSeq" id="WP_203718369.1">
    <property type="nucleotide sequence ID" value="NZ_BONE01000093.1"/>
</dbReference>
<keyword evidence="2" id="KW-1185">Reference proteome</keyword>
<accession>A0ABQ4D1X7</accession>
<evidence type="ECO:0008006" key="3">
    <source>
        <dbReference type="Google" id="ProtNLM"/>
    </source>
</evidence>
<protein>
    <recommendedName>
        <fullName evidence="3">Tetratricopeptide repeat protein</fullName>
    </recommendedName>
</protein>
<organism evidence="1 2">
    <name type="scientific">Asanoa siamensis</name>
    <dbReference type="NCBI Taxonomy" id="926357"/>
    <lineage>
        <taxon>Bacteria</taxon>
        <taxon>Bacillati</taxon>
        <taxon>Actinomycetota</taxon>
        <taxon>Actinomycetes</taxon>
        <taxon>Micromonosporales</taxon>
        <taxon>Micromonosporaceae</taxon>
        <taxon>Asanoa</taxon>
    </lineage>
</organism>
<name>A0ABQ4D1X7_9ACTN</name>
<dbReference type="EMBL" id="BONE01000093">
    <property type="protein sequence ID" value="GIF77511.1"/>
    <property type="molecule type" value="Genomic_DNA"/>
</dbReference>